<dbReference type="InterPro" id="IPR013423">
    <property type="entry name" value="CHP02594"/>
</dbReference>
<reference evidence="1 2" key="1">
    <citation type="submission" date="2019-07" db="EMBL/GenBank/DDBJ databases">
        <title>Novel species of Flavobacterium.</title>
        <authorList>
            <person name="Liu Q."/>
            <person name="Xin Y.-H."/>
        </authorList>
    </citation>
    <scope>NUCLEOTIDE SEQUENCE [LARGE SCALE GENOMIC DNA]</scope>
    <source>
        <strain evidence="1 2">LB1R34</strain>
    </source>
</reference>
<name>A0A553E2F8_9FLAO</name>
<dbReference type="NCBIfam" id="TIGR02594">
    <property type="entry name" value="TIGR02594 family protein"/>
    <property type="match status" value="1"/>
</dbReference>
<dbReference type="OrthoDB" id="9813532at2"/>
<dbReference type="EMBL" id="VJZT01000009">
    <property type="protein sequence ID" value="TRX39231.1"/>
    <property type="molecule type" value="Genomic_DNA"/>
</dbReference>
<proteinExistence type="predicted"/>
<accession>A0A553E2F8</accession>
<comment type="caution">
    <text evidence="1">The sequence shown here is derived from an EMBL/GenBank/DDBJ whole genome shotgun (WGS) entry which is preliminary data.</text>
</comment>
<keyword evidence="2" id="KW-1185">Reference proteome</keyword>
<sequence>MTLEKQYQWLLKEQGPIMIKKALALYDTKELSGTPNNPVIINWANEVGGDVANVYKADEIPWCGLFTAVVAKRGSKQVVKDPLWALNWGNFGKHIDVPMLGDVLVFVRKTSDGKTAGHVALYVGEDDSCYHVLGGNQSDKVCIARKDKTRLYTSRRPNYNIQPNNVRQIFLSSTGEKTGSEQ</sequence>
<dbReference type="RefSeq" id="WP_144256574.1">
    <property type="nucleotide sequence ID" value="NZ_VJZT01000009.1"/>
</dbReference>
<protein>
    <submittedName>
        <fullName evidence="1">TIGR02594 family protein</fullName>
    </submittedName>
</protein>
<evidence type="ECO:0000313" key="2">
    <source>
        <dbReference type="Proteomes" id="UP000316371"/>
    </source>
</evidence>
<organism evidence="1 2">
    <name type="scientific">Flavobacterium restrictum</name>
    <dbReference type="NCBI Taxonomy" id="2594428"/>
    <lineage>
        <taxon>Bacteria</taxon>
        <taxon>Pseudomonadati</taxon>
        <taxon>Bacteroidota</taxon>
        <taxon>Flavobacteriia</taxon>
        <taxon>Flavobacteriales</taxon>
        <taxon>Flavobacteriaceae</taxon>
        <taxon>Flavobacterium</taxon>
    </lineage>
</organism>
<evidence type="ECO:0000313" key="1">
    <source>
        <dbReference type="EMBL" id="TRX39231.1"/>
    </source>
</evidence>
<gene>
    <name evidence="1" type="ORF">FNW21_09860</name>
</gene>
<dbReference type="Proteomes" id="UP000316371">
    <property type="component" value="Unassembled WGS sequence"/>
</dbReference>
<dbReference type="AlphaFoldDB" id="A0A553E2F8"/>